<proteinExistence type="predicted"/>
<organism evidence="1 2">
    <name type="scientific">Reinekea forsetii</name>
    <dbReference type="NCBI Taxonomy" id="1336806"/>
    <lineage>
        <taxon>Bacteria</taxon>
        <taxon>Pseudomonadati</taxon>
        <taxon>Pseudomonadota</taxon>
        <taxon>Gammaproteobacteria</taxon>
        <taxon>Oceanospirillales</taxon>
        <taxon>Saccharospirillaceae</taxon>
        <taxon>Reinekea</taxon>
    </lineage>
</organism>
<reference evidence="1 2" key="1">
    <citation type="journal article" date="2017" name="Environ. Microbiol.">
        <title>Genomic and physiological analyses of 'Reinekea forsetii' reveal a versatile opportunistic lifestyle during spring algae blooms.</title>
        <authorList>
            <person name="Avci B."/>
            <person name="Hahnke R.L."/>
            <person name="Chafee M."/>
            <person name="Fischer T."/>
            <person name="Gruber-Vodicka H."/>
            <person name="Tegetmeyer H.E."/>
            <person name="Harder J."/>
            <person name="Fuchs B.M."/>
            <person name="Amann R.I."/>
            <person name="Teeling H."/>
        </authorList>
    </citation>
    <scope>NUCLEOTIDE SEQUENCE [LARGE SCALE GENOMIC DNA]</scope>
    <source>
        <strain evidence="1 2">Hel1_31_D35</strain>
    </source>
</reference>
<dbReference type="RefSeq" id="WP_100255736.1">
    <property type="nucleotide sequence ID" value="NZ_CP011797.1"/>
</dbReference>
<gene>
    <name evidence="1" type="ORF">REIFOR_00143</name>
</gene>
<dbReference type="EMBL" id="CP011797">
    <property type="protein sequence ID" value="ATX75320.1"/>
    <property type="molecule type" value="Genomic_DNA"/>
</dbReference>
<evidence type="ECO:0000313" key="1">
    <source>
        <dbReference type="EMBL" id="ATX75320.1"/>
    </source>
</evidence>
<sequence>MITDTPLQADALIQRSASASAEFGPLLPGFYGAAVESDEQGPIPALLALLLMPLQAQAVAMSDHYQPVLQQARHGHNSFASFLHSDALADLTEPSRGLLSASQWVQVKRLFGDATGSWQGALALLACLFPGKTIKLIEGVVLERYLPSQQMTGLLGGNALGGDSVLGYKLQDRMNGCRFTLATFSAEDLQRYTHDDYLTLTRILLKRYIGQPLAIKLHLHLARDAQKNTALGEPMKAMLGVKTWLAAAEQHDKEIVIEL</sequence>
<dbReference type="AlphaFoldDB" id="A0A2K8KJX4"/>
<dbReference type="KEGG" id="rfo:REIFOR_00143"/>
<evidence type="ECO:0000313" key="2">
    <source>
        <dbReference type="Proteomes" id="UP000229757"/>
    </source>
</evidence>
<dbReference type="InterPro" id="IPR010732">
    <property type="entry name" value="T6SS_TssG-like"/>
</dbReference>
<protein>
    <submittedName>
        <fullName evidence="1">Uncharacterized protein</fullName>
    </submittedName>
</protein>
<dbReference type="Proteomes" id="UP000229757">
    <property type="component" value="Chromosome"/>
</dbReference>
<dbReference type="Pfam" id="PF06996">
    <property type="entry name" value="T6SS_TssG"/>
    <property type="match status" value="1"/>
</dbReference>
<accession>A0A2K8KJX4</accession>
<keyword evidence="2" id="KW-1185">Reference proteome</keyword>
<name>A0A2K8KJX4_9GAMM</name>